<accession>A0ABW2PDA7</accession>
<dbReference type="InterPro" id="IPR011009">
    <property type="entry name" value="Kinase-like_dom_sf"/>
</dbReference>
<feature type="domain" description="Aminoglycoside phosphotransferase" evidence="2">
    <location>
        <begin position="71"/>
        <end position="256"/>
    </location>
</feature>
<sequence length="401" mass="43269">MEVHDLPDAEDALAHAGPARHDPPDDTLPGRDLHDLSAGGGVLGRVERVARRALRRYDVGPDAEVTLINVSENATFLVADAGRRLILRVHRLGYHSRQAIASELDWLTALREEAGVPTPRVVPALDGSRVVGVADPGAAPRDCVMFAHVPGAEPAEHRLGEHFGPLGAITARMHLHARRWRRPASFTRFHWDEDAAFGPRPRWGRWQDGAGVGREEHAVLGRLEAALRDRLARFGKGPERYGLIHADLRLANLLVGGAASGGRAATAARSGGAGHPGESAAGAAVPSPGARRVDRGTAGVTVIDFDDCGFGWYLYDLGAALSFIEHHPGVPEMAESWAGGYRTVLDLPREDEREIWTFIMLRRLLLVAWIGSHPAVDIARELGAGYTEGTCALAERYLASI</sequence>
<evidence type="ECO:0000313" key="3">
    <source>
        <dbReference type="EMBL" id="MFC7387183.1"/>
    </source>
</evidence>
<evidence type="ECO:0000313" key="4">
    <source>
        <dbReference type="Proteomes" id="UP001596496"/>
    </source>
</evidence>
<comment type="caution">
    <text evidence="3">The sequence shown here is derived from an EMBL/GenBank/DDBJ whole genome shotgun (WGS) entry which is preliminary data.</text>
</comment>
<feature type="region of interest" description="Disordered" evidence="1">
    <location>
        <begin position="265"/>
        <end position="293"/>
    </location>
</feature>
<evidence type="ECO:0000256" key="1">
    <source>
        <dbReference type="SAM" id="MobiDB-lite"/>
    </source>
</evidence>
<organism evidence="3 4">
    <name type="scientific">Sphaerisporangium rhizosphaerae</name>
    <dbReference type="NCBI Taxonomy" id="2269375"/>
    <lineage>
        <taxon>Bacteria</taxon>
        <taxon>Bacillati</taxon>
        <taxon>Actinomycetota</taxon>
        <taxon>Actinomycetes</taxon>
        <taxon>Streptosporangiales</taxon>
        <taxon>Streptosporangiaceae</taxon>
        <taxon>Sphaerisporangium</taxon>
    </lineage>
</organism>
<feature type="compositionally biased region" description="Basic and acidic residues" evidence="1">
    <location>
        <begin position="19"/>
        <end position="35"/>
    </location>
</feature>
<feature type="region of interest" description="Disordered" evidence="1">
    <location>
        <begin position="14"/>
        <end position="36"/>
    </location>
</feature>
<name>A0ABW2PDA7_9ACTN</name>
<feature type="domain" description="Aminoglycoside phosphotransferase" evidence="2">
    <location>
        <begin position="296"/>
        <end position="345"/>
    </location>
</feature>
<reference evidence="4" key="1">
    <citation type="journal article" date="2019" name="Int. J. Syst. Evol. Microbiol.">
        <title>The Global Catalogue of Microorganisms (GCM) 10K type strain sequencing project: providing services to taxonomists for standard genome sequencing and annotation.</title>
        <authorList>
            <consortium name="The Broad Institute Genomics Platform"/>
            <consortium name="The Broad Institute Genome Sequencing Center for Infectious Disease"/>
            <person name="Wu L."/>
            <person name="Ma J."/>
        </authorList>
    </citation>
    <scope>NUCLEOTIDE SEQUENCE [LARGE SCALE GENOMIC DNA]</scope>
    <source>
        <strain evidence="4">CECT 7649</strain>
    </source>
</reference>
<dbReference type="Gene3D" id="3.90.1200.10">
    <property type="match status" value="1"/>
</dbReference>
<dbReference type="InterPro" id="IPR002575">
    <property type="entry name" value="Aminoglycoside_PTrfase"/>
</dbReference>
<gene>
    <name evidence="3" type="ORF">ACFQSB_33590</name>
</gene>
<proteinExistence type="predicted"/>
<dbReference type="Pfam" id="PF01636">
    <property type="entry name" value="APH"/>
    <property type="match status" value="2"/>
</dbReference>
<feature type="compositionally biased region" description="Low complexity" evidence="1">
    <location>
        <begin position="279"/>
        <end position="290"/>
    </location>
</feature>
<evidence type="ECO:0000259" key="2">
    <source>
        <dbReference type="Pfam" id="PF01636"/>
    </source>
</evidence>
<dbReference type="EMBL" id="JBHTCG010000035">
    <property type="protein sequence ID" value="MFC7387183.1"/>
    <property type="molecule type" value="Genomic_DNA"/>
</dbReference>
<dbReference type="RefSeq" id="WP_380830857.1">
    <property type="nucleotide sequence ID" value="NZ_JBHTCG010000035.1"/>
</dbReference>
<dbReference type="Gene3D" id="3.30.200.20">
    <property type="entry name" value="Phosphorylase Kinase, domain 1"/>
    <property type="match status" value="1"/>
</dbReference>
<keyword evidence="4" id="KW-1185">Reference proteome</keyword>
<dbReference type="Proteomes" id="UP001596496">
    <property type="component" value="Unassembled WGS sequence"/>
</dbReference>
<protein>
    <submittedName>
        <fullName evidence="3">Phosphotransferase enzyme family protein</fullName>
    </submittedName>
</protein>
<dbReference type="SUPFAM" id="SSF56112">
    <property type="entry name" value="Protein kinase-like (PK-like)"/>
    <property type="match status" value="1"/>
</dbReference>